<dbReference type="PATRIC" id="fig|1347342.6.peg.2098"/>
<keyword evidence="3" id="KW-1185">Reference proteome</keyword>
<proteinExistence type="predicted"/>
<gene>
    <name evidence="2" type="ORF">BN863_20910</name>
</gene>
<dbReference type="AlphaFoldDB" id="T2KMZ0"/>
<keyword evidence="1" id="KW-0472">Membrane</keyword>
<dbReference type="EMBL" id="HG315671">
    <property type="protein sequence ID" value="CDF79803.1"/>
    <property type="molecule type" value="Genomic_DNA"/>
</dbReference>
<feature type="transmembrane region" description="Helical" evidence="1">
    <location>
        <begin position="32"/>
        <end position="51"/>
    </location>
</feature>
<dbReference type="STRING" id="1347342.BN863_20910"/>
<evidence type="ECO:0000313" key="2">
    <source>
        <dbReference type="EMBL" id="CDF79803.1"/>
    </source>
</evidence>
<sequence>MKNKNIIFKSQYGANNTIIRITEGKTKYKKHLLFSVIYLVTLVCFSQKNIVNIDFTTQKFIGSESELNREKYFAIHGSYTDNGLADNPEYLFDDLGIKFGRTFGGPRPYSKLNKNNLSIENALNLGINNSERHEKLCYIISIKPQI</sequence>
<accession>T2KMZ0</accession>
<evidence type="ECO:0000313" key="3">
    <source>
        <dbReference type="Proteomes" id="UP000016160"/>
    </source>
</evidence>
<dbReference type="HOGENOM" id="CLU_1774678_0_0_10"/>
<keyword evidence="1" id="KW-1133">Transmembrane helix</keyword>
<protein>
    <submittedName>
        <fullName evidence="2">Beta-agarase</fullName>
    </submittedName>
</protein>
<keyword evidence="1" id="KW-0812">Transmembrane</keyword>
<reference evidence="2 3" key="1">
    <citation type="journal article" date="2013" name="Appl. Environ. Microbiol.">
        <title>The genome of the alga-associated marine flavobacterium Formosa agariphila KMM 3901T reveals a broad potential for degradation of algal polysaccharides.</title>
        <authorList>
            <person name="Mann A.J."/>
            <person name="Hahnke R.L."/>
            <person name="Huang S."/>
            <person name="Werner J."/>
            <person name="Xing P."/>
            <person name="Barbeyron T."/>
            <person name="Huettel B."/>
            <person name="Stueber K."/>
            <person name="Reinhardt R."/>
            <person name="Harder J."/>
            <person name="Gloeckner F.O."/>
            <person name="Amann R.I."/>
            <person name="Teeling H."/>
        </authorList>
    </citation>
    <scope>NUCLEOTIDE SEQUENCE [LARGE SCALE GENOMIC DNA]</scope>
    <source>
        <strain evidence="3">DSM 15362 / KCTC 12365 / LMG 23005 / KMM 3901</strain>
    </source>
</reference>
<organism evidence="2 3">
    <name type="scientific">Formosa agariphila (strain DSM 15362 / KCTC 12365 / LMG 23005 / KMM 3901 / M-2Alg 35-1)</name>
    <dbReference type="NCBI Taxonomy" id="1347342"/>
    <lineage>
        <taxon>Bacteria</taxon>
        <taxon>Pseudomonadati</taxon>
        <taxon>Bacteroidota</taxon>
        <taxon>Flavobacteriia</taxon>
        <taxon>Flavobacteriales</taxon>
        <taxon>Flavobacteriaceae</taxon>
        <taxon>Formosa</taxon>
    </lineage>
</organism>
<evidence type="ECO:0000256" key="1">
    <source>
        <dbReference type="SAM" id="Phobius"/>
    </source>
</evidence>
<dbReference type="RefSeq" id="WP_051774693.1">
    <property type="nucleotide sequence ID" value="NZ_HG315671.1"/>
</dbReference>
<dbReference type="Proteomes" id="UP000016160">
    <property type="component" value="Chromosome"/>
</dbReference>
<name>T2KMZ0_FORAG</name>